<feature type="region of interest" description="Disordered" evidence="1">
    <location>
        <begin position="115"/>
        <end position="137"/>
    </location>
</feature>
<comment type="caution">
    <text evidence="3">The sequence shown here is derived from an EMBL/GenBank/DDBJ whole genome shotgun (WGS) entry which is preliminary data.</text>
</comment>
<gene>
    <name evidence="3" type="ORF">FB465_5409</name>
</gene>
<keyword evidence="2" id="KW-1133">Transmembrane helix</keyword>
<dbReference type="InterPro" id="IPR045428">
    <property type="entry name" value="EACC1"/>
</dbReference>
<proteinExistence type="predicted"/>
<dbReference type="Proteomes" id="UP000318416">
    <property type="component" value="Unassembled WGS sequence"/>
</dbReference>
<keyword evidence="2" id="KW-0812">Transmembrane</keyword>
<evidence type="ECO:0000256" key="1">
    <source>
        <dbReference type="SAM" id="MobiDB-lite"/>
    </source>
</evidence>
<evidence type="ECO:0000313" key="3">
    <source>
        <dbReference type="EMBL" id="TWE20262.1"/>
    </source>
</evidence>
<reference evidence="3 4" key="1">
    <citation type="submission" date="2019-06" db="EMBL/GenBank/DDBJ databases">
        <title>Sequencing the genomes of 1000 actinobacteria strains.</title>
        <authorList>
            <person name="Klenk H.-P."/>
        </authorList>
    </citation>
    <scope>NUCLEOTIDE SEQUENCE [LARGE SCALE GENOMIC DNA]</scope>
    <source>
        <strain evidence="3 4">DSM 41649</strain>
    </source>
</reference>
<dbReference type="OrthoDB" id="3626734at2"/>
<feature type="compositionally biased region" description="Polar residues" evidence="1">
    <location>
        <begin position="125"/>
        <end position="137"/>
    </location>
</feature>
<protein>
    <submittedName>
        <fullName evidence="3">Uncharacterized protein</fullName>
    </submittedName>
</protein>
<keyword evidence="2" id="KW-0472">Membrane</keyword>
<name>A0A561EXB8_9ACTN</name>
<accession>A0A561EXB8</accession>
<keyword evidence="4" id="KW-1185">Reference proteome</keyword>
<evidence type="ECO:0000256" key="2">
    <source>
        <dbReference type="SAM" id="Phobius"/>
    </source>
</evidence>
<dbReference type="AlphaFoldDB" id="A0A561EXB8"/>
<organism evidence="3 4">
    <name type="scientific">Kitasatospora atroaurantiaca</name>
    <dbReference type="NCBI Taxonomy" id="285545"/>
    <lineage>
        <taxon>Bacteria</taxon>
        <taxon>Bacillati</taxon>
        <taxon>Actinomycetota</taxon>
        <taxon>Actinomycetes</taxon>
        <taxon>Kitasatosporales</taxon>
        <taxon>Streptomycetaceae</taxon>
        <taxon>Kitasatospora</taxon>
    </lineage>
</organism>
<dbReference type="EMBL" id="VIVR01000001">
    <property type="protein sequence ID" value="TWE20262.1"/>
    <property type="molecule type" value="Genomic_DNA"/>
</dbReference>
<feature type="transmembrane region" description="Helical" evidence="2">
    <location>
        <begin position="52"/>
        <end position="74"/>
    </location>
</feature>
<sequence>MEMQITVDAQGDDAAAHDLYYWLRQDRELRRYAEVELAQAPDVSDRMNAGEIINMFVSNGIAAASLLVNIVVAWRAARPSPPGVVTFERDGMTVTVHDGLDETLCRVAELLASEPHGGAPGATGVGQSSTPSVSGNR</sequence>
<evidence type="ECO:0000313" key="4">
    <source>
        <dbReference type="Proteomes" id="UP000318416"/>
    </source>
</evidence>
<dbReference type="Pfam" id="PF19953">
    <property type="entry name" value="EACC1"/>
    <property type="match status" value="1"/>
</dbReference>